<dbReference type="EMBL" id="KB933120">
    <property type="protein sequence ID" value="EON99932.1"/>
    <property type="molecule type" value="Genomic_DNA"/>
</dbReference>
<dbReference type="eggNOG" id="ENOG502S44G">
    <property type="taxonomic scope" value="Eukaryota"/>
</dbReference>
<dbReference type="RefSeq" id="XP_007915258.1">
    <property type="nucleotide sequence ID" value="XM_007917067.1"/>
</dbReference>
<dbReference type="OrthoDB" id="3437405at2759"/>
<protein>
    <submittedName>
        <fullName evidence="2">Uncharacterized protein</fullName>
    </submittedName>
</protein>
<proteinExistence type="predicted"/>
<sequence length="468" mass="54337">MSSSGNNDENVDAVLGRMILESWMGHELSNTFRTSLRDRGNIPTPLEDDVNLFPGSACGDKLWIVDRILEPQTLPHFFEAISPYNTITGVPMERLMARIASFQFTSNLLKISKDLHSIKARIWEGVMPLSSRQWVDKGLDKPENYREACQHIGWVIKVFQYLNHPIVAKGMRDTFNSIHNELKNLEDAINAHRRQNGGEPNVQVRAVWTAYIRAHFDYITNRAHTWVMDRIDRLRIPITEDMRNYASPTPNTIDQKRWELSSKIHDLTENSALADINIMLSMQDYNGVTPFDDSDFLYGNPVPSMPLSGAHPDPQKRAELYHLRLRYLTRLMQQRGDPSTEAFERLLPTLNPYDEADSIRTTEAQLRAQAQTRTEMRGERVKIPNFWITELQRRLGHDNMAWSFVGYRTSKQHNDEEWNEFKHKFDKDQKNWGIELGDIEDIREISKVHWLDPKELGINSEDPDALKE</sequence>
<feature type="coiled-coil region" evidence="1">
    <location>
        <begin position="168"/>
        <end position="195"/>
    </location>
</feature>
<accession>R8BL42</accession>
<evidence type="ECO:0000313" key="2">
    <source>
        <dbReference type="EMBL" id="EON99932.1"/>
    </source>
</evidence>
<dbReference type="HOGENOM" id="CLU_020416_1_0_1"/>
<dbReference type="GeneID" id="19324973"/>
<dbReference type="Proteomes" id="UP000014074">
    <property type="component" value="Unassembled WGS sequence"/>
</dbReference>
<dbReference type="KEGG" id="tmn:UCRPA7_4514"/>
<name>R8BL42_PHAM7</name>
<keyword evidence="3" id="KW-1185">Reference proteome</keyword>
<dbReference type="AlphaFoldDB" id="R8BL42"/>
<organism evidence="2 3">
    <name type="scientific">Phaeoacremonium minimum (strain UCR-PA7)</name>
    <name type="common">Esca disease fungus</name>
    <name type="synonym">Togninia minima</name>
    <dbReference type="NCBI Taxonomy" id="1286976"/>
    <lineage>
        <taxon>Eukaryota</taxon>
        <taxon>Fungi</taxon>
        <taxon>Dikarya</taxon>
        <taxon>Ascomycota</taxon>
        <taxon>Pezizomycotina</taxon>
        <taxon>Sordariomycetes</taxon>
        <taxon>Sordariomycetidae</taxon>
        <taxon>Togniniales</taxon>
        <taxon>Togniniaceae</taxon>
        <taxon>Phaeoacremonium</taxon>
    </lineage>
</organism>
<evidence type="ECO:0000313" key="3">
    <source>
        <dbReference type="Proteomes" id="UP000014074"/>
    </source>
</evidence>
<gene>
    <name evidence="2" type="ORF">UCRPA7_4514</name>
</gene>
<evidence type="ECO:0000256" key="1">
    <source>
        <dbReference type="SAM" id="Coils"/>
    </source>
</evidence>
<reference evidence="3" key="1">
    <citation type="journal article" date="2013" name="Genome Announc.">
        <title>Draft genome sequence of the ascomycete Phaeoacremonium aleophilum strain UCR-PA7, a causal agent of the esca disease complex in grapevines.</title>
        <authorList>
            <person name="Blanco-Ulate B."/>
            <person name="Rolshausen P."/>
            <person name="Cantu D."/>
        </authorList>
    </citation>
    <scope>NUCLEOTIDE SEQUENCE [LARGE SCALE GENOMIC DNA]</scope>
    <source>
        <strain evidence="3">UCR-PA7</strain>
    </source>
</reference>
<keyword evidence="1" id="KW-0175">Coiled coil</keyword>